<evidence type="ECO:0000313" key="2">
    <source>
        <dbReference type="EMBL" id="ACZ20174.1"/>
    </source>
</evidence>
<gene>
    <name evidence="2" type="ordered locus">Sked_02040</name>
</gene>
<sequence>MRCDMLPATGLDTPLAVVLGVALCCVLLGVLGTAARSRHRRGALGALVLVLALVVTVGPGLAAAPAQAADAGCVQEGADGRLTVTQTSTMDGLAPGVAPAAIAGLLVNVSTDATVVAAVDVEILSVVPTGAGACDAEDYTVLDPRMRVDQTLQGGASATFEGASIGFRSTAENQDACQGATVRLLYTVVPG</sequence>
<evidence type="ECO:0000256" key="1">
    <source>
        <dbReference type="SAM" id="Phobius"/>
    </source>
</evidence>
<dbReference type="KEGG" id="ske:Sked_02040"/>
<dbReference type="AlphaFoldDB" id="D1BIY2"/>
<keyword evidence="1" id="KW-0472">Membrane</keyword>
<feature type="transmembrane region" description="Helical" evidence="1">
    <location>
        <begin position="15"/>
        <end position="35"/>
    </location>
</feature>
<feature type="transmembrane region" description="Helical" evidence="1">
    <location>
        <begin position="42"/>
        <end position="64"/>
    </location>
</feature>
<reference evidence="2 3" key="1">
    <citation type="journal article" date="2009" name="Stand. Genomic Sci.">
        <title>Complete genome sequence of Sanguibacter keddieii type strain (ST-74).</title>
        <authorList>
            <person name="Ivanova N."/>
            <person name="Sikorski J."/>
            <person name="Sims D."/>
            <person name="Brettin T."/>
            <person name="Detter J.C."/>
            <person name="Han C."/>
            <person name="Lapidus A."/>
            <person name="Copeland A."/>
            <person name="Glavina Del Rio T."/>
            <person name="Nolan M."/>
            <person name="Chen F."/>
            <person name="Lucas S."/>
            <person name="Tice H."/>
            <person name="Cheng J.F."/>
            <person name="Bruce D."/>
            <person name="Goodwin L."/>
            <person name="Pitluck S."/>
            <person name="Pati A."/>
            <person name="Mavromatis K."/>
            <person name="Chen A."/>
            <person name="Palaniappan K."/>
            <person name="D'haeseleer P."/>
            <person name="Chain P."/>
            <person name="Bristow J."/>
            <person name="Eisen J.A."/>
            <person name="Markowitz V."/>
            <person name="Hugenholtz P."/>
            <person name="Goker M."/>
            <person name="Pukall R."/>
            <person name="Klenk H.P."/>
            <person name="Kyrpides N.C."/>
        </authorList>
    </citation>
    <scope>NUCLEOTIDE SEQUENCE [LARGE SCALE GENOMIC DNA]</scope>
    <source>
        <strain evidence="3">ATCC 51767 / DSM 10542 / NCFB 3025 / ST-74</strain>
    </source>
</reference>
<dbReference type="HOGENOM" id="CLU_1420553_0_0_11"/>
<proteinExistence type="predicted"/>
<dbReference type="Proteomes" id="UP000000322">
    <property type="component" value="Chromosome"/>
</dbReference>
<evidence type="ECO:0000313" key="3">
    <source>
        <dbReference type="Proteomes" id="UP000000322"/>
    </source>
</evidence>
<dbReference type="EMBL" id="CP001819">
    <property type="protein sequence ID" value="ACZ20174.1"/>
    <property type="molecule type" value="Genomic_DNA"/>
</dbReference>
<accession>D1BIY2</accession>
<organism evidence="2 3">
    <name type="scientific">Sanguibacter keddieii (strain ATCC 51767 / DSM 10542 / NCFB 3025 / ST-74)</name>
    <dbReference type="NCBI Taxonomy" id="446469"/>
    <lineage>
        <taxon>Bacteria</taxon>
        <taxon>Bacillati</taxon>
        <taxon>Actinomycetota</taxon>
        <taxon>Actinomycetes</taxon>
        <taxon>Micrococcales</taxon>
        <taxon>Sanguibacteraceae</taxon>
        <taxon>Sanguibacter</taxon>
    </lineage>
</organism>
<protein>
    <submittedName>
        <fullName evidence="2">Uncharacterized protein</fullName>
    </submittedName>
</protein>
<name>D1BIY2_SANKS</name>
<keyword evidence="1" id="KW-0812">Transmembrane</keyword>
<dbReference type="eggNOG" id="ENOG50343HC">
    <property type="taxonomic scope" value="Bacteria"/>
</dbReference>
<keyword evidence="3" id="KW-1185">Reference proteome</keyword>
<keyword evidence="1" id="KW-1133">Transmembrane helix</keyword>
<dbReference type="STRING" id="446469.Sked_02040"/>